<evidence type="ECO:0000313" key="2">
    <source>
        <dbReference type="Proteomes" id="UP000299102"/>
    </source>
</evidence>
<protein>
    <submittedName>
        <fullName evidence="1">Uncharacterized protein</fullName>
    </submittedName>
</protein>
<proteinExistence type="predicted"/>
<dbReference type="EMBL" id="BGZK01000317">
    <property type="protein sequence ID" value="GBP36360.1"/>
    <property type="molecule type" value="Genomic_DNA"/>
</dbReference>
<reference evidence="1 2" key="1">
    <citation type="journal article" date="2019" name="Commun. Biol.">
        <title>The bagworm genome reveals a unique fibroin gene that provides high tensile strength.</title>
        <authorList>
            <person name="Kono N."/>
            <person name="Nakamura H."/>
            <person name="Ohtoshi R."/>
            <person name="Tomita M."/>
            <person name="Numata K."/>
            <person name="Arakawa K."/>
        </authorList>
    </citation>
    <scope>NUCLEOTIDE SEQUENCE [LARGE SCALE GENOMIC DNA]</scope>
</reference>
<keyword evidence="2" id="KW-1185">Reference proteome</keyword>
<sequence>MRSHPSGLTHVIQKKTKRVKFSLPNLKYRSGSILIRNEELELVDTTVFLGFTLDNNLQWGPYIGYGKESVRISEPGQARPALRMRGGLISRFPTLSLTDFNQDWLSFINMINS</sequence>
<dbReference type="AlphaFoldDB" id="A0A4C1VCV2"/>
<evidence type="ECO:0000313" key="1">
    <source>
        <dbReference type="EMBL" id="GBP36360.1"/>
    </source>
</evidence>
<dbReference type="OrthoDB" id="7790673at2759"/>
<organism evidence="1 2">
    <name type="scientific">Eumeta variegata</name>
    <name type="common">Bagworm moth</name>
    <name type="synonym">Eumeta japonica</name>
    <dbReference type="NCBI Taxonomy" id="151549"/>
    <lineage>
        <taxon>Eukaryota</taxon>
        <taxon>Metazoa</taxon>
        <taxon>Ecdysozoa</taxon>
        <taxon>Arthropoda</taxon>
        <taxon>Hexapoda</taxon>
        <taxon>Insecta</taxon>
        <taxon>Pterygota</taxon>
        <taxon>Neoptera</taxon>
        <taxon>Endopterygota</taxon>
        <taxon>Lepidoptera</taxon>
        <taxon>Glossata</taxon>
        <taxon>Ditrysia</taxon>
        <taxon>Tineoidea</taxon>
        <taxon>Psychidae</taxon>
        <taxon>Oiketicinae</taxon>
        <taxon>Eumeta</taxon>
    </lineage>
</organism>
<comment type="caution">
    <text evidence="1">The sequence shown here is derived from an EMBL/GenBank/DDBJ whole genome shotgun (WGS) entry which is preliminary data.</text>
</comment>
<accession>A0A4C1VCV2</accession>
<gene>
    <name evidence="1" type="ORF">EVAR_22492_1</name>
</gene>
<name>A0A4C1VCV2_EUMVA</name>
<dbReference type="Proteomes" id="UP000299102">
    <property type="component" value="Unassembled WGS sequence"/>
</dbReference>